<dbReference type="AlphaFoldDB" id="A0AAP0PLG8"/>
<evidence type="ECO:0000313" key="2">
    <source>
        <dbReference type="Proteomes" id="UP001419268"/>
    </source>
</evidence>
<dbReference type="Proteomes" id="UP001419268">
    <property type="component" value="Unassembled WGS sequence"/>
</dbReference>
<sequence>MKVEWNERGQQVGKNSKKFVSLVGVLAKEMIQLNKPSWTKVDGTLCCAVAG</sequence>
<evidence type="ECO:0000313" key="1">
    <source>
        <dbReference type="EMBL" id="KAK9148357.1"/>
    </source>
</evidence>
<accession>A0AAP0PLG8</accession>
<dbReference type="EMBL" id="JBBNAG010000003">
    <property type="protein sequence ID" value="KAK9148357.1"/>
    <property type="molecule type" value="Genomic_DNA"/>
</dbReference>
<protein>
    <submittedName>
        <fullName evidence="1">Uncharacterized protein</fullName>
    </submittedName>
</protein>
<organism evidence="1 2">
    <name type="scientific">Stephania cephalantha</name>
    <dbReference type="NCBI Taxonomy" id="152367"/>
    <lineage>
        <taxon>Eukaryota</taxon>
        <taxon>Viridiplantae</taxon>
        <taxon>Streptophyta</taxon>
        <taxon>Embryophyta</taxon>
        <taxon>Tracheophyta</taxon>
        <taxon>Spermatophyta</taxon>
        <taxon>Magnoliopsida</taxon>
        <taxon>Ranunculales</taxon>
        <taxon>Menispermaceae</taxon>
        <taxon>Menispermoideae</taxon>
        <taxon>Cissampelideae</taxon>
        <taxon>Stephania</taxon>
    </lineage>
</organism>
<keyword evidence="2" id="KW-1185">Reference proteome</keyword>
<comment type="caution">
    <text evidence="1">The sequence shown here is derived from an EMBL/GenBank/DDBJ whole genome shotgun (WGS) entry which is preliminary data.</text>
</comment>
<proteinExistence type="predicted"/>
<gene>
    <name evidence="1" type="ORF">Scep_007114</name>
</gene>
<reference evidence="1 2" key="1">
    <citation type="submission" date="2024-01" db="EMBL/GenBank/DDBJ databases">
        <title>Genome assemblies of Stephania.</title>
        <authorList>
            <person name="Yang L."/>
        </authorList>
    </citation>
    <scope>NUCLEOTIDE SEQUENCE [LARGE SCALE GENOMIC DNA]</scope>
    <source>
        <strain evidence="1">JXDWG</strain>
        <tissue evidence="1">Leaf</tissue>
    </source>
</reference>
<name>A0AAP0PLG8_9MAGN</name>